<dbReference type="GO" id="GO:0004612">
    <property type="term" value="F:phosphoenolpyruvate carboxykinase (ATP) activity"/>
    <property type="evidence" value="ECO:0007669"/>
    <property type="project" value="UniProtKB-EC"/>
</dbReference>
<dbReference type="PANTHER" id="PTHR30031:SF0">
    <property type="entry name" value="PHOSPHOENOLPYRUVATE CARBOXYKINASE (ATP)"/>
    <property type="match status" value="1"/>
</dbReference>
<dbReference type="GO" id="GO:0005829">
    <property type="term" value="C:cytosol"/>
    <property type="evidence" value="ECO:0007669"/>
    <property type="project" value="TreeGrafter"/>
</dbReference>
<keyword evidence="5" id="KW-0547">Nucleotide-binding</keyword>
<organism evidence="10">
    <name type="scientific">marine metagenome</name>
    <dbReference type="NCBI Taxonomy" id="408172"/>
    <lineage>
        <taxon>unclassified sequences</taxon>
        <taxon>metagenomes</taxon>
        <taxon>ecological metagenomes</taxon>
    </lineage>
</organism>
<dbReference type="Gene3D" id="3.90.228.20">
    <property type="match status" value="1"/>
</dbReference>
<evidence type="ECO:0000256" key="3">
    <source>
        <dbReference type="ARBA" id="ARBA00012363"/>
    </source>
</evidence>
<evidence type="ECO:0000256" key="1">
    <source>
        <dbReference type="ARBA" id="ARBA00004742"/>
    </source>
</evidence>
<dbReference type="AlphaFoldDB" id="A0A382PHP7"/>
<dbReference type="GO" id="GO:0005524">
    <property type="term" value="F:ATP binding"/>
    <property type="evidence" value="ECO:0007669"/>
    <property type="project" value="UniProtKB-KW"/>
</dbReference>
<dbReference type="GO" id="GO:0006094">
    <property type="term" value="P:gluconeogenesis"/>
    <property type="evidence" value="ECO:0007669"/>
    <property type="project" value="UniProtKB-UniPathway"/>
</dbReference>
<dbReference type="PANTHER" id="PTHR30031">
    <property type="entry name" value="PHOSPHOENOLPYRUVATE CARBOXYKINASE ATP"/>
    <property type="match status" value="1"/>
</dbReference>
<comment type="pathway">
    <text evidence="1">Carbohydrate biosynthesis; gluconeogenesis.</text>
</comment>
<feature type="non-terminal residue" evidence="10">
    <location>
        <position position="263"/>
    </location>
</feature>
<gene>
    <name evidence="10" type="ORF">METZ01_LOCUS325029</name>
</gene>
<evidence type="ECO:0000256" key="8">
    <source>
        <dbReference type="ARBA" id="ARBA00023239"/>
    </source>
</evidence>
<dbReference type="SUPFAM" id="SSF68923">
    <property type="entry name" value="PEP carboxykinase N-terminal domain"/>
    <property type="match status" value="1"/>
</dbReference>
<dbReference type="Gene3D" id="3.40.449.10">
    <property type="entry name" value="Phosphoenolpyruvate Carboxykinase, domain 1"/>
    <property type="match status" value="1"/>
</dbReference>
<name>A0A382PHP7_9ZZZZ</name>
<keyword evidence="6" id="KW-0210">Decarboxylase</keyword>
<reference evidence="10" key="1">
    <citation type="submission" date="2018-05" db="EMBL/GenBank/DDBJ databases">
        <authorList>
            <person name="Lanie J.A."/>
            <person name="Ng W.-L."/>
            <person name="Kazmierczak K.M."/>
            <person name="Andrzejewski T.M."/>
            <person name="Davidsen T.M."/>
            <person name="Wayne K.J."/>
            <person name="Tettelin H."/>
            <person name="Glass J.I."/>
            <person name="Rusch D."/>
            <person name="Podicherti R."/>
            <person name="Tsui H.-C.T."/>
            <person name="Winkler M.E."/>
        </authorList>
    </citation>
    <scope>NUCLEOTIDE SEQUENCE</scope>
</reference>
<comment type="catalytic activity">
    <reaction evidence="9">
        <text>oxaloacetate + ATP = phosphoenolpyruvate + ADP + CO2</text>
        <dbReference type="Rhea" id="RHEA:18617"/>
        <dbReference type="ChEBI" id="CHEBI:16452"/>
        <dbReference type="ChEBI" id="CHEBI:16526"/>
        <dbReference type="ChEBI" id="CHEBI:30616"/>
        <dbReference type="ChEBI" id="CHEBI:58702"/>
        <dbReference type="ChEBI" id="CHEBI:456216"/>
        <dbReference type="EC" id="4.1.1.49"/>
    </reaction>
</comment>
<sequence length="263" mass="28787">VTQIGPNISRHGLKTHGINNTGKQYWNLTTSALYQMALANGEAELSHGGALVCRTGVHTGRSANDKFIAREANNEADVDWGAVNKSIEPEEFDAVLKMHLAHYEGKDLYVQDLWAGADKDHRLAVRVVTEQAWHNLFARNMFIIPTAEEQANFEPQFTILQAPSLEVPKNTPGLRSGTYILASFERRLVVIGGTSYAGEIKKSVFSVLNYLLPARDVLPMHCSVNVGREGSAAIFFGLSGTGKTTLSADPNRQLVGDDEHGWG</sequence>
<protein>
    <recommendedName>
        <fullName evidence="3">phosphoenolpyruvate carboxykinase (ATP)</fullName>
        <ecNumber evidence="3">4.1.1.49</ecNumber>
    </recommendedName>
</protein>
<dbReference type="Pfam" id="PF01293">
    <property type="entry name" value="PEPCK_ATP"/>
    <property type="match status" value="1"/>
</dbReference>
<evidence type="ECO:0000256" key="4">
    <source>
        <dbReference type="ARBA" id="ARBA00022432"/>
    </source>
</evidence>
<accession>A0A382PHP7</accession>
<comment type="similarity">
    <text evidence="2">Belongs to the phosphoenolpyruvate carboxykinase (ATP) family.</text>
</comment>
<dbReference type="SUPFAM" id="SSF53795">
    <property type="entry name" value="PEP carboxykinase-like"/>
    <property type="match status" value="1"/>
</dbReference>
<evidence type="ECO:0000256" key="7">
    <source>
        <dbReference type="ARBA" id="ARBA00022840"/>
    </source>
</evidence>
<keyword evidence="4" id="KW-0312">Gluconeogenesis</keyword>
<dbReference type="EC" id="4.1.1.49" evidence="3"/>
<evidence type="ECO:0000256" key="9">
    <source>
        <dbReference type="ARBA" id="ARBA00047371"/>
    </source>
</evidence>
<dbReference type="InterPro" id="IPR013035">
    <property type="entry name" value="PEP_carboxykinase_C"/>
</dbReference>
<dbReference type="UniPathway" id="UPA00138"/>
<evidence type="ECO:0000256" key="5">
    <source>
        <dbReference type="ARBA" id="ARBA00022741"/>
    </source>
</evidence>
<keyword evidence="7" id="KW-0067">ATP-binding</keyword>
<evidence type="ECO:0000256" key="6">
    <source>
        <dbReference type="ARBA" id="ARBA00022793"/>
    </source>
</evidence>
<dbReference type="EMBL" id="UINC01107069">
    <property type="protein sequence ID" value="SVC72175.1"/>
    <property type="molecule type" value="Genomic_DNA"/>
</dbReference>
<evidence type="ECO:0000313" key="10">
    <source>
        <dbReference type="EMBL" id="SVC72175.1"/>
    </source>
</evidence>
<dbReference type="InterPro" id="IPR008210">
    <property type="entry name" value="PEP_carboxykinase_N"/>
</dbReference>
<keyword evidence="8" id="KW-0456">Lyase</keyword>
<proteinExistence type="inferred from homology"/>
<feature type="non-terminal residue" evidence="10">
    <location>
        <position position="1"/>
    </location>
</feature>
<evidence type="ECO:0000256" key="2">
    <source>
        <dbReference type="ARBA" id="ARBA00006052"/>
    </source>
</evidence>
<dbReference type="InterPro" id="IPR001272">
    <property type="entry name" value="PEP_carboxykinase_ATP"/>
</dbReference>